<dbReference type="EMBL" id="PVBQ01000010">
    <property type="protein sequence ID" value="PRD46787.1"/>
    <property type="molecule type" value="Genomic_DNA"/>
</dbReference>
<proteinExistence type="predicted"/>
<evidence type="ECO:0000313" key="2">
    <source>
        <dbReference type="EMBL" id="PRD46787.1"/>
    </source>
</evidence>
<name>A0A2S9J1X8_9SPHI</name>
<sequence>MTMRKLKQYRNVALALGLAVAASSCTKDDNGGDDRPNEPIIEGGQAYVLGVGVEAGSDNINYIVHSKDLLNGKISLLNNGILQEGYREYLNINNYFYSIGGLGVNKVDAYYINNENRLTAKTGLTSNSGADDYLSVNNDKTLLGAKLVVNDKFDGNMEFFEIDADGYTMKETVKVPAKDVYKDPENKHGWRHTGLAISGNRAYQTVFPFANGVTPNLDTNYVAVYSYPEFELETVIKDTRTGPAGAPVNISGIFTAENGDVYTVYHGGYGFDPKGNYKEPAILRIKAGTAEFDKDYHFKTEGTPNGGKLIKATYVGNNKLLAQKYTAEQNGQWDQTNLTYVIVDLAAETITAVKDAPIYQYSEPAFVDGDKAYLPAKVGASLHIYQIDIPTATATKGVEIEASYVKGMGKLRKQ</sequence>
<dbReference type="AlphaFoldDB" id="A0A2S9J1X8"/>
<accession>A0A2S9J1X8</accession>
<organism evidence="2 3">
    <name type="scientific">Sphingobacterium haloxyli</name>
    <dbReference type="NCBI Taxonomy" id="2100533"/>
    <lineage>
        <taxon>Bacteria</taxon>
        <taxon>Pseudomonadati</taxon>
        <taxon>Bacteroidota</taxon>
        <taxon>Sphingobacteriia</taxon>
        <taxon>Sphingobacteriales</taxon>
        <taxon>Sphingobacteriaceae</taxon>
        <taxon>Sphingobacterium</taxon>
    </lineage>
</organism>
<keyword evidence="3" id="KW-1185">Reference proteome</keyword>
<dbReference type="PROSITE" id="PS51257">
    <property type="entry name" value="PROKAR_LIPOPROTEIN"/>
    <property type="match status" value="1"/>
</dbReference>
<protein>
    <recommendedName>
        <fullName evidence="4">DUF4374 domain-containing protein</fullName>
    </recommendedName>
</protein>
<gene>
    <name evidence="2" type="ORF">C5745_13030</name>
</gene>
<keyword evidence="1" id="KW-0732">Signal</keyword>
<dbReference type="OrthoDB" id="738440at2"/>
<reference evidence="2 3" key="1">
    <citation type="submission" date="2018-02" db="EMBL/GenBank/DDBJ databases">
        <title>The draft genome of Sphingobacterium sp. 5JN-11.</title>
        <authorList>
            <person name="Liu L."/>
            <person name="Li L."/>
            <person name="Liang L."/>
            <person name="Zhang X."/>
            <person name="Wang T."/>
        </authorList>
    </citation>
    <scope>NUCLEOTIDE SEQUENCE [LARGE SCALE GENOMIC DNA]</scope>
    <source>
        <strain evidence="2 3">5JN-11</strain>
    </source>
</reference>
<dbReference type="Pfam" id="PF14298">
    <property type="entry name" value="DUF4374"/>
    <property type="match status" value="1"/>
</dbReference>
<feature type="chain" id="PRO_5015724234" description="DUF4374 domain-containing protein" evidence="1">
    <location>
        <begin position="27"/>
        <end position="414"/>
    </location>
</feature>
<evidence type="ECO:0000313" key="3">
    <source>
        <dbReference type="Proteomes" id="UP000239711"/>
    </source>
</evidence>
<comment type="caution">
    <text evidence="2">The sequence shown here is derived from an EMBL/GenBank/DDBJ whole genome shotgun (WGS) entry which is preliminary data.</text>
</comment>
<dbReference type="InterPro" id="IPR025401">
    <property type="entry name" value="DUF4374"/>
</dbReference>
<feature type="signal peptide" evidence="1">
    <location>
        <begin position="1"/>
        <end position="26"/>
    </location>
</feature>
<evidence type="ECO:0000256" key="1">
    <source>
        <dbReference type="SAM" id="SignalP"/>
    </source>
</evidence>
<evidence type="ECO:0008006" key="4">
    <source>
        <dbReference type="Google" id="ProtNLM"/>
    </source>
</evidence>
<dbReference type="Proteomes" id="UP000239711">
    <property type="component" value="Unassembled WGS sequence"/>
</dbReference>